<comment type="caution">
    <text evidence="2">The sequence shown here is derived from an EMBL/GenBank/DDBJ whole genome shotgun (WGS) entry which is preliminary data.</text>
</comment>
<dbReference type="Proteomes" id="UP000178723">
    <property type="component" value="Unassembled WGS sequence"/>
</dbReference>
<reference evidence="2 3" key="1">
    <citation type="journal article" date="2016" name="Nat. Commun.">
        <title>Thousands of microbial genomes shed light on interconnected biogeochemical processes in an aquifer system.</title>
        <authorList>
            <person name="Anantharaman K."/>
            <person name="Brown C.T."/>
            <person name="Hug L.A."/>
            <person name="Sharon I."/>
            <person name="Castelle C.J."/>
            <person name="Probst A.J."/>
            <person name="Thomas B.C."/>
            <person name="Singh A."/>
            <person name="Wilkins M.J."/>
            <person name="Karaoz U."/>
            <person name="Brodie E.L."/>
            <person name="Williams K.H."/>
            <person name="Hubbard S.S."/>
            <person name="Banfield J.F."/>
        </authorList>
    </citation>
    <scope>NUCLEOTIDE SEQUENCE [LARGE SCALE GENOMIC DNA]</scope>
</reference>
<feature type="transmembrane region" description="Helical" evidence="1">
    <location>
        <begin position="133"/>
        <end position="158"/>
    </location>
</feature>
<dbReference type="AlphaFoldDB" id="A0A1F7V9U7"/>
<keyword evidence="1" id="KW-1133">Transmembrane helix</keyword>
<dbReference type="EMBL" id="MGEP01000022">
    <property type="protein sequence ID" value="OGL87296.1"/>
    <property type="molecule type" value="Genomic_DNA"/>
</dbReference>
<evidence type="ECO:0000313" key="3">
    <source>
        <dbReference type="Proteomes" id="UP000178723"/>
    </source>
</evidence>
<dbReference type="STRING" id="1802407.A3I40_03740"/>
<feature type="transmembrane region" description="Helical" evidence="1">
    <location>
        <begin position="64"/>
        <end position="86"/>
    </location>
</feature>
<sequence>MGGTSNGVMFLIVHATVGAMIGDNLEPPAVGFLAGLLSHFFLDAIPHGDELLERELARPGRIHWLAALAILDGLAAISLVVVLWLGGFLNNAAGAFGGAVGAILPDVFLGLSELSKKKLWPDFLRFHDWNHRIINIELSLYFGGLIQAAVLLIVLRLFGLTIF</sequence>
<gene>
    <name evidence="2" type="ORF">A3I40_03740</name>
</gene>
<evidence type="ECO:0000256" key="1">
    <source>
        <dbReference type="SAM" id="Phobius"/>
    </source>
</evidence>
<accession>A0A1F7V9U7</accession>
<protein>
    <submittedName>
        <fullName evidence="2">Uncharacterized protein</fullName>
    </submittedName>
</protein>
<keyword evidence="1" id="KW-0472">Membrane</keyword>
<proteinExistence type="predicted"/>
<evidence type="ECO:0000313" key="2">
    <source>
        <dbReference type="EMBL" id="OGL87296.1"/>
    </source>
</evidence>
<organism evidence="2 3">
    <name type="scientific">Candidatus Uhrbacteria bacterium RIFCSPLOWO2_02_FULL_48_12</name>
    <dbReference type="NCBI Taxonomy" id="1802407"/>
    <lineage>
        <taxon>Bacteria</taxon>
        <taxon>Candidatus Uhriibacteriota</taxon>
    </lineage>
</organism>
<name>A0A1F7V9U7_9BACT</name>
<feature type="transmembrane region" description="Helical" evidence="1">
    <location>
        <begin position="92"/>
        <end position="112"/>
    </location>
</feature>
<keyword evidence="1" id="KW-0812">Transmembrane</keyword>